<protein>
    <recommendedName>
        <fullName evidence="7">HYDIN/VesB/CFA65-like Ig-like domain-containing protein</fullName>
    </recommendedName>
</protein>
<organism evidence="8 9">
    <name type="scientific">Stichopus japonicus</name>
    <name type="common">Sea cucumber</name>
    <dbReference type="NCBI Taxonomy" id="307972"/>
    <lineage>
        <taxon>Eukaryota</taxon>
        <taxon>Metazoa</taxon>
        <taxon>Echinodermata</taxon>
        <taxon>Eleutherozoa</taxon>
        <taxon>Echinozoa</taxon>
        <taxon>Holothuroidea</taxon>
        <taxon>Aspidochirotacea</taxon>
        <taxon>Aspidochirotida</taxon>
        <taxon>Stichopodidae</taxon>
        <taxon>Apostichopus</taxon>
    </lineage>
</organism>
<feature type="domain" description="HYDIN/VesB/CFA65-like Ig-like" evidence="7">
    <location>
        <begin position="108"/>
        <end position="202"/>
    </location>
</feature>
<dbReference type="Pfam" id="PF22544">
    <property type="entry name" value="HYDIN_VesB_CFA65-like_Ig"/>
    <property type="match status" value="2"/>
</dbReference>
<feature type="domain" description="HYDIN/VesB/CFA65-like Ig-like" evidence="7">
    <location>
        <begin position="936"/>
        <end position="1018"/>
    </location>
</feature>
<keyword evidence="9" id="KW-1185">Reference proteome</keyword>
<evidence type="ECO:0000259" key="7">
    <source>
        <dbReference type="Pfam" id="PF22544"/>
    </source>
</evidence>
<dbReference type="InterPro" id="IPR053879">
    <property type="entry name" value="HYDIN_VesB_CFA65-like_Ig"/>
</dbReference>
<dbReference type="PANTHER" id="PTHR45912:SF3">
    <property type="entry name" value="CILIA- AND FLAGELLA-ASSOCIATED PROTEIN 47"/>
    <property type="match status" value="1"/>
</dbReference>
<dbReference type="GO" id="GO:0060271">
    <property type="term" value="P:cilium assembly"/>
    <property type="evidence" value="ECO:0007669"/>
    <property type="project" value="TreeGrafter"/>
</dbReference>
<dbReference type="GO" id="GO:0005929">
    <property type="term" value="C:cilium"/>
    <property type="evidence" value="ECO:0007669"/>
    <property type="project" value="UniProtKB-SubCell"/>
</dbReference>
<dbReference type="EMBL" id="MRZV01001393">
    <property type="protein sequence ID" value="PIK38175.1"/>
    <property type="molecule type" value="Genomic_DNA"/>
</dbReference>
<evidence type="ECO:0000256" key="6">
    <source>
        <dbReference type="SAM" id="MobiDB-lite"/>
    </source>
</evidence>
<feature type="compositionally biased region" description="Pro residues" evidence="6">
    <location>
        <begin position="1136"/>
        <end position="1147"/>
    </location>
</feature>
<evidence type="ECO:0000313" key="9">
    <source>
        <dbReference type="Proteomes" id="UP000230750"/>
    </source>
</evidence>
<feature type="region of interest" description="Disordered" evidence="6">
    <location>
        <begin position="1132"/>
        <end position="1151"/>
    </location>
</feature>
<evidence type="ECO:0000313" key="8">
    <source>
        <dbReference type="EMBL" id="PIK38175.1"/>
    </source>
</evidence>
<keyword evidence="4" id="KW-0969">Cilium</keyword>
<dbReference type="InterPro" id="IPR013783">
    <property type="entry name" value="Ig-like_fold"/>
</dbReference>
<keyword evidence="3" id="KW-0963">Cytoplasm</keyword>
<sequence>MDGDVVGVRIIPPVIEFYDAETSTIHCQNVTVQNISSSSKQIKFHGPDSKKFKLLVANPEKPVAPGLEVTATVEFSTEERQDYQDRIILQVDDDVIEIPLCAYSPQPLLDLEGPVDFGCVVRNCKVLSKEITLYNHGTLPGNFTISYSGEKPVTIKPTKGTLKPHTAQNVKVEFVTKYVGILNEEAEVQLDGQEPSTLQIKAEVVESSLQILSPKNGQQLKCIKFGCIYYGTDKTQSAVLFNNSPDVVNFVTVLDEEAEGMEMGADFTKSTKQTLSLRDTFAKTKSCSSSLTSLMRALPNQGTLLPYEKVPIFFRFSPRYNNSRQGWKGTSTPPPRQDFALYMNIVTVGNSGGSDVTNEKQIGIGAFKLEVALTGTALPVLVDILPQTNFHFNECPVNEHVDSLATLKNDSGILPVSFAFRPVAQFAFHPPSGKLRPGESKDIVITFKPNQYGDFRRMELMDVLGDSAGPEGEHRTPLDSVQQVIHSLHILLTGQGISTFKKKEPKFNPGITPLVVGEVGQLVDVKVDELKAYQPRVAVLGAPKTKNIHTMKTMSLSRDDKALVAYPNDRSRSVRPSYRREEYKTIFTKADRHTYVDNDYSYNDEELMHIHDHKNKYNTYLQESRAKRLAKSKAKTFTELDNVTDIGLKPSSGLKPPKVSTREVEPYTQLAPVKGNQMLSTKMLQEKEKMARIRPSSGGLNAVPMTTTEKADCKKRLTPQQIHQMLIGPATVNFGEVCLKSTSVQKLDIVNCLEQSVHVVIEIDCKELRQSSPLSQVVPPNTKAVLPLVFESNTLGKFQRNVTYTLNGHHTGHLIVYADVGLVALELSTDVMNLSATPGLPAEAGLRDVIMLKNKRNYPAEFTWQPVLGERGTAFSIRPAAGIVEAFQDLECEVVFHPSYHAPEDGEFVVQVNGGEHLRLRCHADLGPTQVMFMERRVLFGQVPLHLTTSRTALLHNHSQNHAFFQVVDPNPVPGLTVFPVQGVVPVGGTTELQVYLTPSAVMKFDTRLEVDIRGWRTIELRMGGTVEPPVVDIDVSSFQFGGIYCGSSITLPFKLINKGKTKAKVVFDLSRFRDFTLKFDADVMEESEDSLNPGTFKATIQGLSTMKCQLEFTPTEVASYDFIVPVNINQTEAPTPDPTPLPPTPAPSSKSIHHIIAPRPVNVTVATPKRRIVATALRQPLEMSITTWTLPFHLDSYAWNRPAPRLSAKQRC</sequence>
<name>A0A2G8JR69_STIJA</name>
<dbReference type="Proteomes" id="UP000230750">
    <property type="component" value="Unassembled WGS sequence"/>
</dbReference>
<evidence type="ECO:0000256" key="2">
    <source>
        <dbReference type="ARBA" id="ARBA00004496"/>
    </source>
</evidence>
<proteinExistence type="predicted"/>
<evidence type="ECO:0000256" key="1">
    <source>
        <dbReference type="ARBA" id="ARBA00004138"/>
    </source>
</evidence>
<accession>A0A2G8JR69</accession>
<reference evidence="8 9" key="1">
    <citation type="journal article" date="2017" name="PLoS Biol.">
        <title>The sea cucumber genome provides insights into morphological evolution and visceral regeneration.</title>
        <authorList>
            <person name="Zhang X."/>
            <person name="Sun L."/>
            <person name="Yuan J."/>
            <person name="Sun Y."/>
            <person name="Gao Y."/>
            <person name="Zhang L."/>
            <person name="Li S."/>
            <person name="Dai H."/>
            <person name="Hamel J.F."/>
            <person name="Liu C."/>
            <person name="Yu Y."/>
            <person name="Liu S."/>
            <person name="Lin W."/>
            <person name="Guo K."/>
            <person name="Jin S."/>
            <person name="Xu P."/>
            <person name="Storey K.B."/>
            <person name="Huan P."/>
            <person name="Zhang T."/>
            <person name="Zhou Y."/>
            <person name="Zhang J."/>
            <person name="Lin C."/>
            <person name="Li X."/>
            <person name="Xing L."/>
            <person name="Huo D."/>
            <person name="Sun M."/>
            <person name="Wang L."/>
            <person name="Mercier A."/>
            <person name="Li F."/>
            <person name="Yang H."/>
            <person name="Xiang J."/>
        </authorList>
    </citation>
    <scope>NUCLEOTIDE SEQUENCE [LARGE SCALE GENOMIC DNA]</scope>
    <source>
        <strain evidence="8">Shaxun</strain>
        <tissue evidence="8">Muscle</tissue>
    </source>
</reference>
<dbReference type="Gene3D" id="2.60.40.10">
    <property type="entry name" value="Immunoglobulins"/>
    <property type="match status" value="7"/>
</dbReference>
<dbReference type="AlphaFoldDB" id="A0A2G8JR69"/>
<dbReference type="GO" id="GO:0005737">
    <property type="term" value="C:cytoplasm"/>
    <property type="evidence" value="ECO:0007669"/>
    <property type="project" value="UniProtKB-SubCell"/>
</dbReference>
<evidence type="ECO:0000256" key="3">
    <source>
        <dbReference type="ARBA" id="ARBA00022490"/>
    </source>
</evidence>
<keyword evidence="5" id="KW-0966">Cell projection</keyword>
<comment type="subcellular location">
    <subcellularLocation>
        <location evidence="1">Cell projection</location>
        <location evidence="1">Cilium</location>
    </subcellularLocation>
    <subcellularLocation>
        <location evidence="2">Cytoplasm</location>
    </subcellularLocation>
</comment>
<dbReference type="PANTHER" id="PTHR45912">
    <property type="entry name" value="CILIA- AND FLAGELLA-ASSOCIATED PROTEIN 47"/>
    <property type="match status" value="1"/>
</dbReference>
<gene>
    <name evidence="8" type="ORF">BSL78_24986</name>
</gene>
<evidence type="ECO:0000256" key="4">
    <source>
        <dbReference type="ARBA" id="ARBA00023069"/>
    </source>
</evidence>
<evidence type="ECO:0000256" key="5">
    <source>
        <dbReference type="ARBA" id="ARBA00023273"/>
    </source>
</evidence>
<dbReference type="STRING" id="307972.A0A2G8JR69"/>
<comment type="caution">
    <text evidence="8">The sequence shown here is derived from an EMBL/GenBank/DDBJ whole genome shotgun (WGS) entry which is preliminary data.</text>
</comment>
<dbReference type="OrthoDB" id="10060824at2759"/>